<proteinExistence type="predicted"/>
<feature type="transmembrane region" description="Helical" evidence="1">
    <location>
        <begin position="91"/>
        <end position="110"/>
    </location>
</feature>
<feature type="transmembrane region" description="Helical" evidence="1">
    <location>
        <begin position="30"/>
        <end position="47"/>
    </location>
</feature>
<accession>A0ABS7V7Z2</accession>
<protein>
    <submittedName>
        <fullName evidence="2">Uncharacterized protein</fullName>
    </submittedName>
</protein>
<dbReference type="Proteomes" id="UP000774958">
    <property type="component" value="Unassembled WGS sequence"/>
</dbReference>
<dbReference type="RefSeq" id="WP_224162138.1">
    <property type="nucleotide sequence ID" value="NZ_JAIRBT010000003.1"/>
</dbReference>
<organism evidence="2 3">
    <name type="scientific">Aeromonas schubertii</name>
    <dbReference type="NCBI Taxonomy" id="652"/>
    <lineage>
        <taxon>Bacteria</taxon>
        <taxon>Pseudomonadati</taxon>
        <taxon>Pseudomonadota</taxon>
        <taxon>Gammaproteobacteria</taxon>
        <taxon>Aeromonadales</taxon>
        <taxon>Aeromonadaceae</taxon>
        <taxon>Aeromonas</taxon>
    </lineage>
</organism>
<dbReference type="EMBL" id="JAIRBT010000003">
    <property type="protein sequence ID" value="MBZ6065191.1"/>
    <property type="molecule type" value="Genomic_DNA"/>
</dbReference>
<keyword evidence="1" id="KW-1133">Transmembrane helix</keyword>
<comment type="caution">
    <text evidence="2">The sequence shown here is derived from an EMBL/GenBank/DDBJ whole genome shotgun (WGS) entry which is preliminary data.</text>
</comment>
<evidence type="ECO:0000313" key="3">
    <source>
        <dbReference type="Proteomes" id="UP000774958"/>
    </source>
</evidence>
<feature type="transmembrane region" description="Helical" evidence="1">
    <location>
        <begin position="68"/>
        <end position="85"/>
    </location>
</feature>
<keyword evidence="3" id="KW-1185">Reference proteome</keyword>
<name>A0ABS7V7Z2_9GAMM</name>
<keyword evidence="1" id="KW-0812">Transmembrane</keyword>
<sequence>MLPRPLYELLPYLSLAVGLGLLSGASQPGLLLAGLLLFVAGARIWSLRSNYRRRDRHYQVWSGNTPEWLYEGRPFALILLGLLLLRLGDHPLFALLALAGFGWGLWQWALRYRHRLTLLSAF</sequence>
<evidence type="ECO:0000256" key="1">
    <source>
        <dbReference type="SAM" id="Phobius"/>
    </source>
</evidence>
<gene>
    <name evidence="2" type="ORF">LA374_03060</name>
</gene>
<reference evidence="2 3" key="1">
    <citation type="submission" date="2021-09" db="EMBL/GenBank/DDBJ databases">
        <title>Aeromonas schubertii isolated from Asian sea bass.</title>
        <authorList>
            <person name="Pinpimai K."/>
        </authorList>
    </citation>
    <scope>NUCLEOTIDE SEQUENCE [LARGE SCALE GENOMIC DNA]</scope>
    <source>
        <strain evidence="2 3">CHULA2021a</strain>
    </source>
</reference>
<keyword evidence="1" id="KW-0472">Membrane</keyword>
<evidence type="ECO:0000313" key="2">
    <source>
        <dbReference type="EMBL" id="MBZ6065191.1"/>
    </source>
</evidence>